<protein>
    <submittedName>
        <fullName evidence="3">Uncharacterized protein</fullName>
    </submittedName>
</protein>
<evidence type="ECO:0000256" key="2">
    <source>
        <dbReference type="SAM" id="Phobius"/>
    </source>
</evidence>
<feature type="region of interest" description="Disordered" evidence="1">
    <location>
        <begin position="51"/>
        <end position="74"/>
    </location>
</feature>
<evidence type="ECO:0000256" key="1">
    <source>
        <dbReference type="SAM" id="MobiDB-lite"/>
    </source>
</evidence>
<sequence length="74" mass="7322">MARHLLEDVMSMTTTTHFDASYLFHVVFLAVIGCCILSALLFSCADGASDNRATSGNSTGGGGCGGAGCGGGCG</sequence>
<dbReference type="OrthoDB" id="1106094at2759"/>
<feature type="compositionally biased region" description="Gly residues" evidence="1">
    <location>
        <begin position="58"/>
        <end position="74"/>
    </location>
</feature>
<dbReference type="AlphaFoldDB" id="A0A8T2B9Y7"/>
<keyword evidence="2" id="KW-0472">Membrane</keyword>
<keyword evidence="4" id="KW-1185">Reference proteome</keyword>
<reference evidence="3 4" key="1">
    <citation type="submission" date="2020-12" db="EMBL/GenBank/DDBJ databases">
        <title>Concerted genomic and epigenomic changes stabilize Arabidopsis allopolyploids.</title>
        <authorList>
            <person name="Chen Z."/>
        </authorList>
    </citation>
    <scope>NUCLEOTIDE SEQUENCE [LARGE SCALE GENOMIC DNA]</scope>
    <source>
        <strain evidence="3">As9502</strain>
        <tissue evidence="3">Leaf</tissue>
    </source>
</reference>
<proteinExistence type="predicted"/>
<keyword evidence="2" id="KW-0812">Transmembrane</keyword>
<evidence type="ECO:0000313" key="3">
    <source>
        <dbReference type="EMBL" id="KAG7582402.1"/>
    </source>
</evidence>
<dbReference type="PROSITE" id="PS51257">
    <property type="entry name" value="PROKAR_LIPOPROTEIN"/>
    <property type="match status" value="1"/>
</dbReference>
<accession>A0A8T2B9Y7</accession>
<gene>
    <name evidence="3" type="ORF">ISN44_As08g020050</name>
</gene>
<evidence type="ECO:0000313" key="4">
    <source>
        <dbReference type="Proteomes" id="UP000694251"/>
    </source>
</evidence>
<comment type="caution">
    <text evidence="3">The sequence shown here is derived from an EMBL/GenBank/DDBJ whole genome shotgun (WGS) entry which is preliminary data.</text>
</comment>
<dbReference type="Proteomes" id="UP000694251">
    <property type="component" value="Chromosome 8"/>
</dbReference>
<organism evidence="3 4">
    <name type="scientific">Arabidopsis suecica</name>
    <name type="common">Swedish thale-cress</name>
    <name type="synonym">Cardaminopsis suecica</name>
    <dbReference type="NCBI Taxonomy" id="45249"/>
    <lineage>
        <taxon>Eukaryota</taxon>
        <taxon>Viridiplantae</taxon>
        <taxon>Streptophyta</taxon>
        <taxon>Embryophyta</taxon>
        <taxon>Tracheophyta</taxon>
        <taxon>Spermatophyta</taxon>
        <taxon>Magnoliopsida</taxon>
        <taxon>eudicotyledons</taxon>
        <taxon>Gunneridae</taxon>
        <taxon>Pentapetalae</taxon>
        <taxon>rosids</taxon>
        <taxon>malvids</taxon>
        <taxon>Brassicales</taxon>
        <taxon>Brassicaceae</taxon>
        <taxon>Camelineae</taxon>
        <taxon>Arabidopsis</taxon>
    </lineage>
</organism>
<dbReference type="PANTHER" id="PTHR37199:SF2">
    <property type="entry name" value="MEMBRANE LIPOPROTEIN"/>
    <property type="match status" value="1"/>
</dbReference>
<feature type="transmembrane region" description="Helical" evidence="2">
    <location>
        <begin position="20"/>
        <end position="42"/>
    </location>
</feature>
<dbReference type="EMBL" id="JAEFBJ010000008">
    <property type="protein sequence ID" value="KAG7582402.1"/>
    <property type="molecule type" value="Genomic_DNA"/>
</dbReference>
<dbReference type="PANTHER" id="PTHR37199">
    <property type="entry name" value="TRANSMEMBRANE PROTEIN"/>
    <property type="match status" value="1"/>
</dbReference>
<name>A0A8T2B9Y7_ARASU</name>
<keyword evidence="2" id="KW-1133">Transmembrane helix</keyword>